<evidence type="ECO:0000313" key="1">
    <source>
        <dbReference type="EMBL" id="MFM9328650.1"/>
    </source>
</evidence>
<organism evidence="1 2">
    <name type="scientific">Paenibacillus mesotrionivorans</name>
    <dbReference type="NCBI Taxonomy" id="3160968"/>
    <lineage>
        <taxon>Bacteria</taxon>
        <taxon>Bacillati</taxon>
        <taxon>Bacillota</taxon>
        <taxon>Bacilli</taxon>
        <taxon>Bacillales</taxon>
        <taxon>Paenibacillaceae</taxon>
        <taxon>Paenibacillus</taxon>
    </lineage>
</organism>
<proteinExistence type="predicted"/>
<protein>
    <submittedName>
        <fullName evidence="1">LysR family transcriptional regulator</fullName>
    </submittedName>
</protein>
<keyword evidence="2" id="KW-1185">Reference proteome</keyword>
<reference evidence="1" key="1">
    <citation type="submission" date="2024-12" db="EMBL/GenBank/DDBJ databases">
        <authorList>
            <person name="Wu N."/>
        </authorList>
    </citation>
    <scope>NUCLEOTIDE SEQUENCE</scope>
    <source>
        <strain evidence="1">P15</strain>
    </source>
</reference>
<gene>
    <name evidence="1" type="ORF">ACI1P1_10155</name>
</gene>
<comment type="caution">
    <text evidence="1">The sequence shown here is derived from an EMBL/GenBank/DDBJ whole genome shotgun (WGS) entry which is preliminary data.</text>
</comment>
<dbReference type="EMBL" id="JBJURJ010000006">
    <property type="protein sequence ID" value="MFM9328650.1"/>
    <property type="molecule type" value="Genomic_DNA"/>
</dbReference>
<evidence type="ECO:0000313" key="2">
    <source>
        <dbReference type="Proteomes" id="UP001631969"/>
    </source>
</evidence>
<accession>A0ACC7NVY9</accession>
<sequence>MDIRHMQYVLELARSGSFTRAAQTLHITQPTLSKAIKSLEEELGVELFKRDGKRIELTDAGRAITGQAHNITEAFHNLTLELEDLTNLNKGVIRIGIPPMAGSSFFPQVLRQFRQKYPGLVIQMVEDGAKKLETKVAEGKLDVGVVLLPVDGERFDSFTVVKERLKVIVHTGHPLADSGTVPLRKLAEEPFILFKEEFALHDRIIAECHRVGFRPNVQYESSQWDFIYELAAAGLGVAMLPETICRSLDKSRVAVLDLVEPQIPWHLGMIWGKKSYLPLAAREWVRFTGGIFNSQR</sequence>
<dbReference type="Proteomes" id="UP001631969">
    <property type="component" value="Unassembled WGS sequence"/>
</dbReference>
<name>A0ACC7NVY9_9BACL</name>